<dbReference type="SUPFAM" id="SSF53335">
    <property type="entry name" value="S-adenosyl-L-methionine-dependent methyltransferases"/>
    <property type="match status" value="1"/>
</dbReference>
<reference evidence="1 2" key="1">
    <citation type="submission" date="2018-02" db="EMBL/GenBank/DDBJ databases">
        <title>The genomes of Aspergillus section Nigri reveals drivers in fungal speciation.</title>
        <authorList>
            <consortium name="DOE Joint Genome Institute"/>
            <person name="Vesth T.C."/>
            <person name="Nybo J."/>
            <person name="Theobald S."/>
            <person name="Brandl J."/>
            <person name="Frisvad J.C."/>
            <person name="Nielsen K.F."/>
            <person name="Lyhne E.K."/>
            <person name="Kogle M.E."/>
            <person name="Kuo A."/>
            <person name="Riley R."/>
            <person name="Clum A."/>
            <person name="Nolan M."/>
            <person name="Lipzen A."/>
            <person name="Salamov A."/>
            <person name="Henrissat B."/>
            <person name="Wiebenga A."/>
            <person name="De vries R.P."/>
            <person name="Grigoriev I.V."/>
            <person name="Mortensen U.H."/>
            <person name="Andersen M.R."/>
            <person name="Baker S.E."/>
        </authorList>
    </citation>
    <scope>NUCLEOTIDE SEQUENCE [LARGE SCALE GENOMIC DNA]</scope>
    <source>
        <strain evidence="1 2">CBS 121057</strain>
    </source>
</reference>
<dbReference type="PANTHER" id="PTHR43836:SF8">
    <property type="entry name" value="PUTATIVE (AFU_ORTHOLOGUE AFUA_5G06990)-RELATED"/>
    <property type="match status" value="1"/>
</dbReference>
<evidence type="ECO:0000313" key="1">
    <source>
        <dbReference type="EMBL" id="PYI02665.1"/>
    </source>
</evidence>
<proteinExistence type="predicted"/>
<name>A0A319E3A1_ASPSB</name>
<dbReference type="VEuPathDB" id="FungiDB:BO78DRAFT_400379"/>
<dbReference type="InterPro" id="IPR029063">
    <property type="entry name" value="SAM-dependent_MTases_sf"/>
</dbReference>
<dbReference type="GO" id="GO:0008171">
    <property type="term" value="F:O-methyltransferase activity"/>
    <property type="evidence" value="ECO:0007669"/>
    <property type="project" value="TreeGrafter"/>
</dbReference>
<accession>A0A319E3A1</accession>
<dbReference type="EMBL" id="KZ826391">
    <property type="protein sequence ID" value="PYI02665.1"/>
    <property type="molecule type" value="Genomic_DNA"/>
</dbReference>
<sequence>MDTYLDQYNPLMAIGPDKSPFITSLASSLKPSTLIELGGYVGYSAILYGECVRENDGKQHIGIE</sequence>
<keyword evidence="2" id="KW-1185">Reference proteome</keyword>
<dbReference type="Gene3D" id="3.40.50.150">
    <property type="entry name" value="Vaccinia Virus protein VP39"/>
    <property type="match status" value="1"/>
</dbReference>
<evidence type="ECO:0008006" key="3">
    <source>
        <dbReference type="Google" id="ProtNLM"/>
    </source>
</evidence>
<evidence type="ECO:0000313" key="2">
    <source>
        <dbReference type="Proteomes" id="UP000248423"/>
    </source>
</evidence>
<protein>
    <recommendedName>
        <fullName evidence="3">O-methyltransferase</fullName>
    </recommendedName>
</protein>
<dbReference type="Proteomes" id="UP000248423">
    <property type="component" value="Unassembled WGS sequence"/>
</dbReference>
<dbReference type="AlphaFoldDB" id="A0A319E3A1"/>
<gene>
    <name evidence="1" type="ORF">BO78DRAFT_400379</name>
</gene>
<dbReference type="STRING" id="1448318.A0A319E3A1"/>
<organism evidence="1 2">
    <name type="scientific">Aspergillus sclerotiicarbonarius (strain CBS 121057 / IBT 28362)</name>
    <dbReference type="NCBI Taxonomy" id="1448318"/>
    <lineage>
        <taxon>Eukaryota</taxon>
        <taxon>Fungi</taxon>
        <taxon>Dikarya</taxon>
        <taxon>Ascomycota</taxon>
        <taxon>Pezizomycotina</taxon>
        <taxon>Eurotiomycetes</taxon>
        <taxon>Eurotiomycetidae</taxon>
        <taxon>Eurotiales</taxon>
        <taxon>Aspergillaceae</taxon>
        <taxon>Aspergillus</taxon>
        <taxon>Aspergillus subgen. Circumdati</taxon>
    </lineage>
</organism>
<dbReference type="PANTHER" id="PTHR43836">
    <property type="entry name" value="CATECHOL O-METHYLTRANSFERASE 1-RELATED"/>
    <property type="match status" value="1"/>
</dbReference>